<gene>
    <name evidence="2" type="ORF">GCM10009067_28170</name>
</gene>
<name>A0A830F251_9EURY</name>
<evidence type="ECO:0000313" key="3">
    <source>
        <dbReference type="Proteomes" id="UP000614221"/>
    </source>
</evidence>
<reference evidence="2" key="1">
    <citation type="journal article" date="2014" name="Int. J. Syst. Evol. Microbiol.">
        <title>Complete genome sequence of Corynebacterium casei LMG S-19264T (=DSM 44701T), isolated from a smear-ripened cheese.</title>
        <authorList>
            <consortium name="US DOE Joint Genome Institute (JGI-PGF)"/>
            <person name="Walter F."/>
            <person name="Albersmeier A."/>
            <person name="Kalinowski J."/>
            <person name="Ruckert C."/>
        </authorList>
    </citation>
    <scope>NUCLEOTIDE SEQUENCE</scope>
    <source>
        <strain evidence="2">JCM 19018</strain>
    </source>
</reference>
<dbReference type="RefSeq" id="WP_188978922.1">
    <property type="nucleotide sequence ID" value="NZ_BMPD01000005.1"/>
</dbReference>
<dbReference type="Proteomes" id="UP000614221">
    <property type="component" value="Unassembled WGS sequence"/>
</dbReference>
<evidence type="ECO:0000256" key="1">
    <source>
        <dbReference type="SAM" id="MobiDB-lite"/>
    </source>
</evidence>
<reference evidence="2" key="2">
    <citation type="submission" date="2020-09" db="EMBL/GenBank/DDBJ databases">
        <authorList>
            <person name="Sun Q."/>
            <person name="Ohkuma M."/>
        </authorList>
    </citation>
    <scope>NUCLEOTIDE SEQUENCE</scope>
    <source>
        <strain evidence="2">JCM 19018</strain>
    </source>
</reference>
<organism evidence="2 3">
    <name type="scientific">Haloarcula sebkhae</name>
    <dbReference type="NCBI Taxonomy" id="932660"/>
    <lineage>
        <taxon>Archaea</taxon>
        <taxon>Methanobacteriati</taxon>
        <taxon>Methanobacteriota</taxon>
        <taxon>Stenosarchaea group</taxon>
        <taxon>Halobacteria</taxon>
        <taxon>Halobacteriales</taxon>
        <taxon>Haloarculaceae</taxon>
        <taxon>Haloarcula</taxon>
    </lineage>
</organism>
<feature type="compositionally biased region" description="Basic and acidic residues" evidence="1">
    <location>
        <begin position="1"/>
        <end position="15"/>
    </location>
</feature>
<comment type="caution">
    <text evidence="2">The sequence shown here is derived from an EMBL/GenBank/DDBJ whole genome shotgun (WGS) entry which is preliminary data.</text>
</comment>
<dbReference type="EMBL" id="BMPD01000005">
    <property type="protein sequence ID" value="GGK74343.1"/>
    <property type="molecule type" value="Genomic_DNA"/>
</dbReference>
<proteinExistence type="predicted"/>
<sequence>MPHSIRDYDGNEVEVRQQGQSDDGHRLKITHPDGRRWICEVDPDGEVEIESTYRDGQLADVETPEWLVDELALLARPA</sequence>
<dbReference type="OrthoDB" id="275227at2157"/>
<protein>
    <submittedName>
        <fullName evidence="2">Uncharacterized protein</fullName>
    </submittedName>
</protein>
<feature type="region of interest" description="Disordered" evidence="1">
    <location>
        <begin position="1"/>
        <end position="29"/>
    </location>
</feature>
<evidence type="ECO:0000313" key="2">
    <source>
        <dbReference type="EMBL" id="GGK74343.1"/>
    </source>
</evidence>
<accession>A0A830F251</accession>
<dbReference type="AlphaFoldDB" id="A0A830F251"/>